<comment type="caution">
    <text evidence="7">The sequence shown here is derived from an EMBL/GenBank/DDBJ whole genome shotgun (WGS) entry which is preliminary data.</text>
</comment>
<dbReference type="InterPro" id="IPR050118">
    <property type="entry name" value="Pur/Pyrimidine_PRTase"/>
</dbReference>
<keyword evidence="1" id="KW-0963">Cytoplasm</keyword>
<sequence length="239" mass="26422">MMFVTPPPPPMTTSNSSHNDADEQQQLLQQVTCENHTTRLKSYIGKGQALLKQMIKSNGRVLHGTNIVKVDSFINHQVDPELTKLMGLDMAGRFADQKVTKVLTLESSGIPTALMTALYLNVPLVYARKVKPSTIQEPTFSTKVKSFTKNVEYDVCVSSKYLNASDRVLIVDDFLAVGQATQGLCELIRQAGAELVGIGICIEKGFQEGGTKLRNKGIRLESLAIIEKFENDCVVFREE</sequence>
<keyword evidence="4" id="KW-0660">Purine salvage</keyword>
<keyword evidence="3" id="KW-0808">Transferase</keyword>
<dbReference type="HAMAP" id="MF_01184">
    <property type="entry name" value="XPRTase"/>
    <property type="match status" value="1"/>
</dbReference>
<evidence type="ECO:0000256" key="2">
    <source>
        <dbReference type="ARBA" id="ARBA00022676"/>
    </source>
</evidence>
<dbReference type="InterPro" id="IPR000836">
    <property type="entry name" value="PRTase_dom"/>
</dbReference>
<name>A0A6A5BH11_NAEFO</name>
<evidence type="ECO:0000256" key="5">
    <source>
        <dbReference type="SAM" id="MobiDB-lite"/>
    </source>
</evidence>
<dbReference type="PANTHER" id="PTHR43864:SF1">
    <property type="entry name" value="XANTHINE PHOSPHORIBOSYLTRANSFERASE"/>
    <property type="match status" value="1"/>
</dbReference>
<dbReference type="NCBIfam" id="NF006671">
    <property type="entry name" value="PRK09219.1"/>
    <property type="match status" value="1"/>
</dbReference>
<dbReference type="GeneID" id="68115739"/>
<dbReference type="OMA" id="DNFLNHQ"/>
<gene>
    <name evidence="7" type="ORF">FDP41_008521</name>
</gene>
<dbReference type="Gene3D" id="3.40.50.2020">
    <property type="match status" value="1"/>
</dbReference>
<feature type="region of interest" description="Disordered" evidence="5">
    <location>
        <begin position="1"/>
        <end position="21"/>
    </location>
</feature>
<dbReference type="GO" id="GO:0006166">
    <property type="term" value="P:purine ribonucleoside salvage"/>
    <property type="evidence" value="ECO:0007669"/>
    <property type="project" value="UniProtKB-KW"/>
</dbReference>
<evidence type="ECO:0000259" key="6">
    <source>
        <dbReference type="Pfam" id="PF00156"/>
    </source>
</evidence>
<evidence type="ECO:0000256" key="4">
    <source>
        <dbReference type="ARBA" id="ARBA00022726"/>
    </source>
</evidence>
<keyword evidence="2" id="KW-0328">Glycosyltransferase</keyword>
<evidence type="ECO:0000313" key="8">
    <source>
        <dbReference type="Proteomes" id="UP000444721"/>
    </source>
</evidence>
<dbReference type="GO" id="GO:0046110">
    <property type="term" value="P:xanthine metabolic process"/>
    <property type="evidence" value="ECO:0007669"/>
    <property type="project" value="InterPro"/>
</dbReference>
<dbReference type="AlphaFoldDB" id="A0A6A5BH11"/>
<dbReference type="Proteomes" id="UP000444721">
    <property type="component" value="Unassembled WGS sequence"/>
</dbReference>
<dbReference type="RefSeq" id="XP_044558027.1">
    <property type="nucleotide sequence ID" value="XM_044712384.1"/>
</dbReference>
<dbReference type="PANTHER" id="PTHR43864">
    <property type="entry name" value="HYPOXANTHINE/GUANINE PHOSPHORIBOSYLTRANSFERASE"/>
    <property type="match status" value="1"/>
</dbReference>
<dbReference type="EMBL" id="VFQX01000061">
    <property type="protein sequence ID" value="KAF0973314.1"/>
    <property type="molecule type" value="Genomic_DNA"/>
</dbReference>
<dbReference type="OrthoDB" id="363185at2759"/>
<dbReference type="VEuPathDB" id="AmoebaDB:NfTy_092740"/>
<feature type="compositionally biased region" description="Polar residues" evidence="5">
    <location>
        <begin position="12"/>
        <end position="21"/>
    </location>
</feature>
<feature type="domain" description="Phosphoribosyltransferase" evidence="6">
    <location>
        <begin position="95"/>
        <end position="205"/>
    </location>
</feature>
<dbReference type="Pfam" id="PF00156">
    <property type="entry name" value="Pribosyltran"/>
    <property type="match status" value="1"/>
</dbReference>
<keyword evidence="8" id="KW-1185">Reference proteome</keyword>
<evidence type="ECO:0000256" key="3">
    <source>
        <dbReference type="ARBA" id="ARBA00022679"/>
    </source>
</evidence>
<protein>
    <recommendedName>
        <fullName evidence="6">Phosphoribosyltransferase domain-containing protein</fullName>
    </recommendedName>
</protein>
<reference evidence="7 8" key="1">
    <citation type="journal article" date="2019" name="Sci. Rep.">
        <title>Nanopore sequencing improves the draft genome of the human pathogenic amoeba Naegleria fowleri.</title>
        <authorList>
            <person name="Liechti N."/>
            <person name="Schurch N."/>
            <person name="Bruggmann R."/>
            <person name="Wittwer M."/>
        </authorList>
    </citation>
    <scope>NUCLEOTIDE SEQUENCE [LARGE SCALE GENOMIC DNA]</scope>
    <source>
        <strain evidence="7 8">ATCC 30894</strain>
    </source>
</reference>
<dbReference type="SUPFAM" id="SSF53271">
    <property type="entry name" value="PRTase-like"/>
    <property type="match status" value="1"/>
</dbReference>
<dbReference type="VEuPathDB" id="AmoebaDB:FDP41_008521"/>
<dbReference type="InterPro" id="IPR010079">
    <property type="entry name" value="Xanthine_PRibTrfase"/>
</dbReference>
<dbReference type="CDD" id="cd06223">
    <property type="entry name" value="PRTases_typeI"/>
    <property type="match status" value="1"/>
</dbReference>
<dbReference type="NCBIfam" id="TIGR01744">
    <property type="entry name" value="XPRTase"/>
    <property type="match status" value="1"/>
</dbReference>
<dbReference type="InterPro" id="IPR029057">
    <property type="entry name" value="PRTase-like"/>
</dbReference>
<proteinExistence type="inferred from homology"/>
<dbReference type="VEuPathDB" id="AmoebaDB:NF0053560"/>
<organism evidence="7 8">
    <name type="scientific">Naegleria fowleri</name>
    <name type="common">Brain eating amoeba</name>
    <dbReference type="NCBI Taxonomy" id="5763"/>
    <lineage>
        <taxon>Eukaryota</taxon>
        <taxon>Discoba</taxon>
        <taxon>Heterolobosea</taxon>
        <taxon>Tetramitia</taxon>
        <taxon>Eutetramitia</taxon>
        <taxon>Vahlkampfiidae</taxon>
        <taxon>Naegleria</taxon>
    </lineage>
</organism>
<dbReference type="GO" id="GO:0016763">
    <property type="term" value="F:pentosyltransferase activity"/>
    <property type="evidence" value="ECO:0007669"/>
    <property type="project" value="InterPro"/>
</dbReference>
<accession>A0A6A5BH11</accession>
<feature type="compositionally biased region" description="Pro residues" evidence="5">
    <location>
        <begin position="1"/>
        <end position="11"/>
    </location>
</feature>
<evidence type="ECO:0000256" key="1">
    <source>
        <dbReference type="ARBA" id="ARBA00022490"/>
    </source>
</evidence>
<evidence type="ECO:0000313" key="7">
    <source>
        <dbReference type="EMBL" id="KAF0973314.1"/>
    </source>
</evidence>